<reference evidence="1" key="2">
    <citation type="journal article" date="2023" name="Science">
        <title>Genomic signatures of disease resistance in endangered staghorn corals.</title>
        <authorList>
            <person name="Vollmer S.V."/>
            <person name="Selwyn J.D."/>
            <person name="Despard B.A."/>
            <person name="Roesel C.L."/>
        </authorList>
    </citation>
    <scope>NUCLEOTIDE SEQUENCE</scope>
    <source>
        <strain evidence="1">K2</strain>
    </source>
</reference>
<evidence type="ECO:0000313" key="1">
    <source>
        <dbReference type="EMBL" id="KAK2566487.1"/>
    </source>
</evidence>
<reference evidence="1" key="1">
    <citation type="journal article" date="2023" name="G3 (Bethesda)">
        <title>Whole genome assembly and annotation of the endangered Caribbean coral Acropora cervicornis.</title>
        <authorList>
            <person name="Selwyn J.D."/>
            <person name="Vollmer S.V."/>
        </authorList>
    </citation>
    <scope>NUCLEOTIDE SEQUENCE</scope>
    <source>
        <strain evidence="1">K2</strain>
    </source>
</reference>
<accession>A0AAD9QSB4</accession>
<feature type="non-terminal residue" evidence="1">
    <location>
        <position position="1"/>
    </location>
</feature>
<comment type="caution">
    <text evidence="1">The sequence shown here is derived from an EMBL/GenBank/DDBJ whole genome shotgun (WGS) entry which is preliminary data.</text>
</comment>
<name>A0AAD9QSB4_ACRCE</name>
<keyword evidence="2" id="KW-1185">Reference proteome</keyword>
<dbReference type="AlphaFoldDB" id="A0AAD9QSB4"/>
<protein>
    <submittedName>
        <fullName evidence="1">Uncharacterized protein</fullName>
    </submittedName>
</protein>
<proteinExistence type="predicted"/>
<evidence type="ECO:0000313" key="2">
    <source>
        <dbReference type="Proteomes" id="UP001249851"/>
    </source>
</evidence>
<organism evidence="1 2">
    <name type="scientific">Acropora cervicornis</name>
    <name type="common">Staghorn coral</name>
    <dbReference type="NCBI Taxonomy" id="6130"/>
    <lineage>
        <taxon>Eukaryota</taxon>
        <taxon>Metazoa</taxon>
        <taxon>Cnidaria</taxon>
        <taxon>Anthozoa</taxon>
        <taxon>Hexacorallia</taxon>
        <taxon>Scleractinia</taxon>
        <taxon>Astrocoeniina</taxon>
        <taxon>Acroporidae</taxon>
        <taxon>Acropora</taxon>
    </lineage>
</organism>
<sequence length="307" mass="34347">MFSGPVKPSSEAEKCSFLLIWVRQKGRDNCYTWSNIIIVFIFNSCVQGMSKTAEKFITALHILAQDYDFKDPDDMIQDCIVFGPVQPSTSSESEFASSKESTGTFLDGLHKYSDNLVSSKGSTLTTLSCSLLPTGTSSDGVSEFSGGGVDAPTEKTPTFFLSMGNYQRGLHSRALDSPLSHLHPTLHCLKQWSAQGDQASYWEFFRQQLEDYEISTELCHQQMSVHLLLMDKECLQILKNLSLPAKQRAKVQSCLGAVYKVWAPILINFKKLTSSCELGALTDEFIHKWFVIGANDRDLKSKLLRQK</sequence>
<gene>
    <name evidence="1" type="ORF">P5673_010012</name>
</gene>
<dbReference type="EMBL" id="JARQWQ010000017">
    <property type="protein sequence ID" value="KAK2566487.1"/>
    <property type="molecule type" value="Genomic_DNA"/>
</dbReference>
<dbReference type="Proteomes" id="UP001249851">
    <property type="component" value="Unassembled WGS sequence"/>
</dbReference>